<dbReference type="Pfam" id="PF10604">
    <property type="entry name" value="Polyketide_cyc2"/>
    <property type="match status" value="1"/>
</dbReference>
<comment type="similarity">
    <text evidence="1">Belongs to the nitroreductase family.</text>
</comment>
<reference evidence="4 5" key="1">
    <citation type="journal article" date="2013" name="Int. J. Syst. Evol. Microbiol.">
        <title>Ilumatobacter nonamiense sp. nov. and Ilumatobacter coccineum sp. nov., isolated from seashore sand.</title>
        <authorList>
            <person name="Matsumoto A."/>
            <person name="Kasai H."/>
            <person name="Matsuo Y."/>
            <person name="Shizuri Y."/>
            <person name="Ichikawa N."/>
            <person name="Fujita N."/>
            <person name="Omura S."/>
            <person name="Takahashi Y."/>
        </authorList>
    </citation>
    <scope>NUCLEOTIDE SEQUENCE [LARGE SCALE GENOMIC DNA]</scope>
    <source>
        <strain evidence="5">NBRC 103263 / KCTC 29153 / YM16-304</strain>
    </source>
</reference>
<dbReference type="RefSeq" id="WP_015439731.1">
    <property type="nucleotide sequence ID" value="NC_020520.1"/>
</dbReference>
<sequence length="388" mass="42154">MSADQHASPPLDAAAVDHALTTTRAVRRRLDLERPVDDDIIFDCIDIAEQAPTGGDQSSRRWVIVRDPELKARLADLYLASGGEWMIDTRDRLAGTGHPRERVMASAAHLAEHLAEVPAIVIPTIIGLHDGSGRPGLFDSVIQSAWSLCVALRARGLGTTWTTAILERGDELSDLLGIPADNTPIAMIPVAWTIGTDFRPAPRRPAREIAFIDRYGHTWASGPSNPPSLLDGPGTVVEIDIDAPPHEIWQYVTDVNFAAKFSRELQRAAWDVDGEPEVGATFTGSNENSYMGEWDVTCHVVEYEADRCFAWSTVSPDDPGATWRYELEPLAGSTRLRHSVVIGPGPSGLKRFVESNPDRAAQGITGRMSGLRDNMNAVVAGIKSAAEN</sequence>
<dbReference type="SUPFAM" id="SSF55469">
    <property type="entry name" value="FMN-dependent nitroreductase-like"/>
    <property type="match status" value="1"/>
</dbReference>
<dbReference type="CDD" id="cd07812">
    <property type="entry name" value="SRPBCC"/>
    <property type="match status" value="1"/>
</dbReference>
<dbReference type="InterPro" id="IPR019587">
    <property type="entry name" value="Polyketide_cyclase/dehydratase"/>
</dbReference>
<dbReference type="PANTHER" id="PTHR43673">
    <property type="entry name" value="NAD(P)H NITROREDUCTASE YDGI-RELATED"/>
    <property type="match status" value="1"/>
</dbReference>
<dbReference type="InterPro" id="IPR000415">
    <property type="entry name" value="Nitroreductase-like"/>
</dbReference>
<dbReference type="Pfam" id="PF00881">
    <property type="entry name" value="Nitroreductase"/>
    <property type="match status" value="1"/>
</dbReference>
<dbReference type="GO" id="GO:0016491">
    <property type="term" value="F:oxidoreductase activity"/>
    <property type="evidence" value="ECO:0007669"/>
    <property type="project" value="UniProtKB-KW"/>
</dbReference>
<proteinExistence type="inferred from homology"/>
<dbReference type="PANTHER" id="PTHR43673:SF10">
    <property type="entry name" value="NADH DEHYDROGENASE_NAD(P)H NITROREDUCTASE XCC3605-RELATED"/>
    <property type="match status" value="1"/>
</dbReference>
<feature type="domain" description="Nitroreductase" evidence="3">
    <location>
        <begin position="24"/>
        <end position="192"/>
    </location>
</feature>
<dbReference type="SUPFAM" id="SSF55961">
    <property type="entry name" value="Bet v1-like"/>
    <property type="match status" value="1"/>
</dbReference>
<organism evidence="4 5">
    <name type="scientific">Ilumatobacter coccineus (strain NBRC 103263 / KCTC 29153 / YM16-304)</name>
    <dbReference type="NCBI Taxonomy" id="1313172"/>
    <lineage>
        <taxon>Bacteria</taxon>
        <taxon>Bacillati</taxon>
        <taxon>Actinomycetota</taxon>
        <taxon>Acidimicrobiia</taxon>
        <taxon>Acidimicrobiales</taxon>
        <taxon>Ilumatobacteraceae</taxon>
        <taxon>Ilumatobacter</taxon>
    </lineage>
</organism>
<keyword evidence="2" id="KW-0560">Oxidoreductase</keyword>
<dbReference type="Gene3D" id="3.30.530.20">
    <property type="match status" value="1"/>
</dbReference>
<dbReference type="InterPro" id="IPR029479">
    <property type="entry name" value="Nitroreductase"/>
</dbReference>
<dbReference type="Proteomes" id="UP000011863">
    <property type="component" value="Chromosome"/>
</dbReference>
<keyword evidence="5" id="KW-1185">Reference proteome</keyword>
<evidence type="ECO:0000256" key="1">
    <source>
        <dbReference type="ARBA" id="ARBA00007118"/>
    </source>
</evidence>
<dbReference type="InterPro" id="IPR023393">
    <property type="entry name" value="START-like_dom_sf"/>
</dbReference>
<evidence type="ECO:0000313" key="4">
    <source>
        <dbReference type="EMBL" id="BAN00483.1"/>
    </source>
</evidence>
<dbReference type="AlphaFoldDB" id="A0A6C7E0F7"/>
<evidence type="ECO:0000256" key="2">
    <source>
        <dbReference type="ARBA" id="ARBA00023002"/>
    </source>
</evidence>
<accession>A0A6C7E0F7</accession>
<dbReference type="Gene3D" id="3.40.109.10">
    <property type="entry name" value="NADH Oxidase"/>
    <property type="match status" value="1"/>
</dbReference>
<dbReference type="OrthoDB" id="3774920at2"/>
<dbReference type="KEGG" id="aym:YM304_01690"/>
<gene>
    <name evidence="4" type="ORF">YM304_01690</name>
</gene>
<evidence type="ECO:0000259" key="3">
    <source>
        <dbReference type="Pfam" id="PF00881"/>
    </source>
</evidence>
<dbReference type="CDD" id="cd02062">
    <property type="entry name" value="Nitro_FMN_reductase"/>
    <property type="match status" value="1"/>
</dbReference>
<name>A0A6C7E0F7_ILUCY</name>
<dbReference type="EMBL" id="AP012057">
    <property type="protein sequence ID" value="BAN00483.1"/>
    <property type="molecule type" value="Genomic_DNA"/>
</dbReference>
<protein>
    <submittedName>
        <fullName evidence="4">Putative oxidoreductase</fullName>
    </submittedName>
</protein>
<evidence type="ECO:0000313" key="5">
    <source>
        <dbReference type="Proteomes" id="UP000011863"/>
    </source>
</evidence>